<evidence type="ECO:0000313" key="3">
    <source>
        <dbReference type="Proteomes" id="UP000828390"/>
    </source>
</evidence>
<sequence length="105" mass="11755">MSDDDRLVNVTGDAEHYFSSNNNSSHTHRETQLSRPRFEHRGNFAPPAIPVVHPSLIRPDNYEGSGDFEAYMSHFRTVQSSLDGMINPNVLSWPAAYVALQGHST</sequence>
<reference evidence="2" key="2">
    <citation type="submission" date="2020-11" db="EMBL/GenBank/DDBJ databases">
        <authorList>
            <person name="McCartney M.A."/>
            <person name="Auch B."/>
            <person name="Kono T."/>
            <person name="Mallez S."/>
            <person name="Becker A."/>
            <person name="Gohl D.M."/>
            <person name="Silverstein K.A.T."/>
            <person name="Koren S."/>
            <person name="Bechman K.B."/>
            <person name="Herman A."/>
            <person name="Abrahante J.E."/>
            <person name="Garbe J."/>
        </authorList>
    </citation>
    <scope>NUCLEOTIDE SEQUENCE</scope>
    <source>
        <strain evidence="2">Duluth1</strain>
        <tissue evidence="2">Whole animal</tissue>
    </source>
</reference>
<gene>
    <name evidence="2" type="ORF">DPMN_096957</name>
</gene>
<dbReference type="AlphaFoldDB" id="A0A9D4R5X3"/>
<dbReference type="EMBL" id="JAIWYP010000003">
    <property type="protein sequence ID" value="KAH3854415.1"/>
    <property type="molecule type" value="Genomic_DNA"/>
</dbReference>
<organism evidence="2 3">
    <name type="scientific">Dreissena polymorpha</name>
    <name type="common">Zebra mussel</name>
    <name type="synonym">Mytilus polymorpha</name>
    <dbReference type="NCBI Taxonomy" id="45954"/>
    <lineage>
        <taxon>Eukaryota</taxon>
        <taxon>Metazoa</taxon>
        <taxon>Spiralia</taxon>
        <taxon>Lophotrochozoa</taxon>
        <taxon>Mollusca</taxon>
        <taxon>Bivalvia</taxon>
        <taxon>Autobranchia</taxon>
        <taxon>Heteroconchia</taxon>
        <taxon>Euheterodonta</taxon>
        <taxon>Imparidentia</taxon>
        <taxon>Neoheterodontei</taxon>
        <taxon>Myida</taxon>
        <taxon>Dreissenoidea</taxon>
        <taxon>Dreissenidae</taxon>
        <taxon>Dreissena</taxon>
    </lineage>
</organism>
<reference evidence="2" key="1">
    <citation type="journal article" date="2019" name="bioRxiv">
        <title>The Genome of the Zebra Mussel, Dreissena polymorpha: A Resource for Invasive Species Research.</title>
        <authorList>
            <person name="McCartney M.A."/>
            <person name="Auch B."/>
            <person name="Kono T."/>
            <person name="Mallez S."/>
            <person name="Zhang Y."/>
            <person name="Obille A."/>
            <person name="Becker A."/>
            <person name="Abrahante J.E."/>
            <person name="Garbe J."/>
            <person name="Badalamenti J.P."/>
            <person name="Herman A."/>
            <person name="Mangelson H."/>
            <person name="Liachko I."/>
            <person name="Sullivan S."/>
            <person name="Sone E.D."/>
            <person name="Koren S."/>
            <person name="Silverstein K.A.T."/>
            <person name="Beckman K.B."/>
            <person name="Gohl D.M."/>
        </authorList>
    </citation>
    <scope>NUCLEOTIDE SEQUENCE</scope>
    <source>
        <strain evidence="2">Duluth1</strain>
        <tissue evidence="2">Whole animal</tissue>
    </source>
</reference>
<protein>
    <submittedName>
        <fullName evidence="2">Uncharacterized protein</fullName>
    </submittedName>
</protein>
<dbReference type="Proteomes" id="UP000828390">
    <property type="component" value="Unassembled WGS sequence"/>
</dbReference>
<comment type="caution">
    <text evidence="2">The sequence shown here is derived from an EMBL/GenBank/DDBJ whole genome shotgun (WGS) entry which is preliminary data.</text>
</comment>
<evidence type="ECO:0000256" key="1">
    <source>
        <dbReference type="SAM" id="MobiDB-lite"/>
    </source>
</evidence>
<accession>A0A9D4R5X3</accession>
<proteinExistence type="predicted"/>
<feature type="region of interest" description="Disordered" evidence="1">
    <location>
        <begin position="13"/>
        <end position="35"/>
    </location>
</feature>
<keyword evidence="3" id="KW-1185">Reference proteome</keyword>
<evidence type="ECO:0000313" key="2">
    <source>
        <dbReference type="EMBL" id="KAH3854415.1"/>
    </source>
</evidence>
<name>A0A9D4R5X3_DREPO</name>